<proteinExistence type="inferred from homology"/>
<dbReference type="GO" id="GO:0020037">
    <property type="term" value="F:heme binding"/>
    <property type="evidence" value="ECO:0007669"/>
    <property type="project" value="InterPro"/>
</dbReference>
<protein>
    <submittedName>
        <fullName evidence="3">Cytochrome P450</fullName>
    </submittedName>
</protein>
<dbReference type="STRING" id="717774.Marme_0277"/>
<dbReference type="PATRIC" id="fig|717774.3.peg.285"/>
<evidence type="ECO:0000256" key="2">
    <source>
        <dbReference type="RuleBase" id="RU000461"/>
    </source>
</evidence>
<dbReference type="PROSITE" id="PS00086">
    <property type="entry name" value="CYTOCHROME_P450"/>
    <property type="match status" value="1"/>
</dbReference>
<comment type="similarity">
    <text evidence="1 2">Belongs to the cytochrome P450 family.</text>
</comment>
<organism evidence="3 4">
    <name type="scientific">Marinomonas mediterranea (strain ATCC 700492 / JCM 21426 / NBRC 103028 / MMB-1)</name>
    <dbReference type="NCBI Taxonomy" id="717774"/>
    <lineage>
        <taxon>Bacteria</taxon>
        <taxon>Pseudomonadati</taxon>
        <taxon>Pseudomonadota</taxon>
        <taxon>Gammaproteobacteria</taxon>
        <taxon>Oceanospirillales</taxon>
        <taxon>Oceanospirillaceae</taxon>
        <taxon>Marinomonas</taxon>
    </lineage>
</organism>
<dbReference type="GO" id="GO:0004497">
    <property type="term" value="F:monooxygenase activity"/>
    <property type="evidence" value="ECO:0007669"/>
    <property type="project" value="UniProtKB-KW"/>
</dbReference>
<dbReference type="GO" id="GO:0046148">
    <property type="term" value="P:pigment biosynthetic process"/>
    <property type="evidence" value="ECO:0007669"/>
    <property type="project" value="InterPro"/>
</dbReference>
<evidence type="ECO:0000313" key="4">
    <source>
        <dbReference type="Proteomes" id="UP000001062"/>
    </source>
</evidence>
<dbReference type="KEGG" id="mme:Marme_0277"/>
<keyword evidence="4" id="KW-1185">Reference proteome</keyword>
<dbReference type="SUPFAM" id="SSF48264">
    <property type="entry name" value="Cytochrome P450"/>
    <property type="match status" value="1"/>
</dbReference>
<gene>
    <name evidence="3" type="ordered locus">Marme_0277</name>
</gene>
<accession>F2JX61</accession>
<dbReference type="NCBIfam" id="TIGR04538">
    <property type="entry name" value="P450_cycloAA_1"/>
    <property type="match status" value="1"/>
</dbReference>
<dbReference type="Gene3D" id="1.10.630.10">
    <property type="entry name" value="Cytochrome P450"/>
    <property type="match status" value="1"/>
</dbReference>
<dbReference type="OrthoDB" id="4258484at2"/>
<dbReference type="PANTHER" id="PTHR46696">
    <property type="entry name" value="P450, PUTATIVE (EUROFUNG)-RELATED"/>
    <property type="match status" value="1"/>
</dbReference>
<dbReference type="eggNOG" id="COG2124">
    <property type="taxonomic scope" value="Bacteria"/>
</dbReference>
<reference evidence="3 4" key="1">
    <citation type="journal article" date="2012" name="Stand. Genomic Sci.">
        <title>Complete genome sequence of the melanogenic marine bacterium Marinomonas mediterranea type strain (MMB-1(T)).</title>
        <authorList>
            <person name="Lucas-Elio P."/>
            <person name="Goodwin L."/>
            <person name="Woyke T."/>
            <person name="Pitluck S."/>
            <person name="Nolan M."/>
            <person name="Kyrpides N.C."/>
            <person name="Detter J.C."/>
            <person name="Copeland A."/>
            <person name="Teshima H."/>
            <person name="Bruce D."/>
            <person name="Detter C."/>
            <person name="Tapia R."/>
            <person name="Han S."/>
            <person name="Land M.L."/>
            <person name="Ivanova N."/>
            <person name="Mikhailova N."/>
            <person name="Johnston A.W."/>
            <person name="Sanchez-Amat A."/>
        </authorList>
    </citation>
    <scope>NUCLEOTIDE SEQUENCE [LARGE SCALE GENOMIC DNA]</scope>
    <source>
        <strain evidence="4">ATCC 700492 / JCM 21426 / NBRC 103028 / MMB-1</strain>
    </source>
</reference>
<dbReference type="InterPro" id="IPR002397">
    <property type="entry name" value="Cyt_P450_B"/>
</dbReference>
<dbReference type="RefSeq" id="WP_013659486.1">
    <property type="nucleotide sequence ID" value="NC_015276.1"/>
</dbReference>
<dbReference type="GO" id="GO:0016705">
    <property type="term" value="F:oxidoreductase activity, acting on paired donors, with incorporation or reduction of molecular oxygen"/>
    <property type="evidence" value="ECO:0007669"/>
    <property type="project" value="InterPro"/>
</dbReference>
<keyword evidence="2" id="KW-0479">Metal-binding</keyword>
<dbReference type="InterPro" id="IPR017972">
    <property type="entry name" value="Cyt_P450_CS"/>
</dbReference>
<dbReference type="PANTHER" id="PTHR46696:SF3">
    <property type="entry name" value="PULCHERRIMINIC ACID SYNTHASE"/>
    <property type="match status" value="1"/>
</dbReference>
<dbReference type="Proteomes" id="UP000001062">
    <property type="component" value="Chromosome"/>
</dbReference>
<dbReference type="InterPro" id="IPR030904">
    <property type="entry name" value="CypX"/>
</dbReference>
<dbReference type="InterPro" id="IPR036396">
    <property type="entry name" value="Cyt_P450_sf"/>
</dbReference>
<evidence type="ECO:0000256" key="1">
    <source>
        <dbReference type="ARBA" id="ARBA00010617"/>
    </source>
</evidence>
<evidence type="ECO:0000313" key="3">
    <source>
        <dbReference type="EMBL" id="ADZ89580.1"/>
    </source>
</evidence>
<dbReference type="AlphaFoldDB" id="F2JX61"/>
<dbReference type="Pfam" id="PF00067">
    <property type="entry name" value="p450"/>
    <property type="match status" value="1"/>
</dbReference>
<name>F2JX61_MARM1</name>
<sequence>MSHIETFDVLNPGFVADPYPFYEYLHRSNCIFQDNQTSAYFIGKYDDVKTVLTTPVFTTAPLSVRAQPVMGDRVLAQMEGQEHLHKRKAVLHGLSGKYFKEKYSVLISRVTQKLLQPYLEKGEIDLVLDFGKDYAVLVTLGILGLPSENYQQIAEWHVGVANFITQLNQNELEKMHSLECSRSLRAFLAPIVEERRLSPGSDLISLLCLCDEENAMSTKEIVALCLNILLAATEPADKTLAMLFKCLLDDPELFDVVNRDRKLMRRAIEETLRLHSPVQLIPRQASTDIELSGVLIKKGALVFNMIGAANRDPNIFPEPSKFKLNRKVDQSKVPIKKHHLAFGAGLHICLGAEFSIRQIEITANILMDLLLDMRIPNDFSYVERGLYTRGPESLKLLFNRAPHQGDMYRFSLEVDVGAI</sequence>
<keyword evidence="2" id="KW-0560">Oxidoreductase</keyword>
<dbReference type="InterPro" id="IPR001128">
    <property type="entry name" value="Cyt_P450"/>
</dbReference>
<keyword evidence="2" id="KW-0349">Heme</keyword>
<keyword evidence="2" id="KW-0408">Iron</keyword>
<dbReference type="PRINTS" id="PR00359">
    <property type="entry name" value="BP450"/>
</dbReference>
<dbReference type="EMBL" id="CP002583">
    <property type="protein sequence ID" value="ADZ89580.1"/>
    <property type="molecule type" value="Genomic_DNA"/>
</dbReference>
<keyword evidence="2" id="KW-0503">Monooxygenase</keyword>
<dbReference type="GO" id="GO:0005506">
    <property type="term" value="F:iron ion binding"/>
    <property type="evidence" value="ECO:0007669"/>
    <property type="project" value="InterPro"/>
</dbReference>
<dbReference type="HOGENOM" id="CLU_033716_0_2_6"/>